<dbReference type="RefSeq" id="WP_175528479.1">
    <property type="nucleotide sequence ID" value="NZ_FPCK01000001.1"/>
</dbReference>
<dbReference type="PROSITE" id="PS51708">
    <property type="entry name" value="CHAD"/>
    <property type="match status" value="1"/>
</dbReference>
<dbReference type="Gene3D" id="1.40.20.10">
    <property type="entry name" value="CHAD domain"/>
    <property type="match status" value="1"/>
</dbReference>
<name>A0A1I7N8M6_9HYPH</name>
<evidence type="ECO:0000313" key="2">
    <source>
        <dbReference type="EMBL" id="SFV31001.1"/>
    </source>
</evidence>
<dbReference type="PANTHER" id="PTHR39339:SF1">
    <property type="entry name" value="CHAD DOMAIN-CONTAINING PROTEIN"/>
    <property type="match status" value="1"/>
</dbReference>
<dbReference type="PANTHER" id="PTHR39339">
    <property type="entry name" value="SLR1444 PROTEIN"/>
    <property type="match status" value="1"/>
</dbReference>
<dbReference type="Proteomes" id="UP000199074">
    <property type="component" value="Unassembled WGS sequence"/>
</dbReference>
<protein>
    <submittedName>
        <fullName evidence="2">CHAD domain-containing protein</fullName>
    </submittedName>
</protein>
<dbReference type="SMART" id="SM00880">
    <property type="entry name" value="CHAD"/>
    <property type="match status" value="1"/>
</dbReference>
<dbReference type="AlphaFoldDB" id="A0A1I7N8M6"/>
<organism evidence="2 3">
    <name type="scientific">Devosia crocina</name>
    <dbReference type="NCBI Taxonomy" id="429728"/>
    <lineage>
        <taxon>Bacteria</taxon>
        <taxon>Pseudomonadati</taxon>
        <taxon>Pseudomonadota</taxon>
        <taxon>Alphaproteobacteria</taxon>
        <taxon>Hyphomicrobiales</taxon>
        <taxon>Devosiaceae</taxon>
        <taxon>Devosia</taxon>
    </lineage>
</organism>
<sequence length="294" mass="33130">MAYSFERRGNAAKQVRKIARDQVESGLALARAGGDFDKTVHDLRRRCKKVRGLLRIVRPRFSEFDRENAHFRNAAAALSPARDAAVMVETLREAMSQSWASPIADADKARLAEALEKNAASVAAGLNRAQVLADFAGAMEEVLPRIEDWSLKGDDFDLIEPGLSATYDRMRKRMKTARKSGRPEDFHDWRKDSKYHWFHISLLRESAPDVLGGRRSNLDTLGELLGDHHNLHVLLETIDRLVPNAAPPILDGLRAEQEALGDRALVLGQQLNVETAEQLTTRLRHFWQLLPEKD</sequence>
<feature type="domain" description="CHAD" evidence="1">
    <location>
        <begin position="8"/>
        <end position="294"/>
    </location>
</feature>
<accession>A0A1I7N8M6</accession>
<proteinExistence type="predicted"/>
<evidence type="ECO:0000259" key="1">
    <source>
        <dbReference type="PROSITE" id="PS51708"/>
    </source>
</evidence>
<dbReference type="InterPro" id="IPR007899">
    <property type="entry name" value="CHAD_dom"/>
</dbReference>
<evidence type="ECO:0000313" key="3">
    <source>
        <dbReference type="Proteomes" id="UP000199074"/>
    </source>
</evidence>
<dbReference type="EMBL" id="FPCK01000001">
    <property type="protein sequence ID" value="SFV31001.1"/>
    <property type="molecule type" value="Genomic_DNA"/>
</dbReference>
<dbReference type="Pfam" id="PF05235">
    <property type="entry name" value="CHAD"/>
    <property type="match status" value="1"/>
</dbReference>
<keyword evidence="3" id="KW-1185">Reference proteome</keyword>
<reference evidence="2 3" key="1">
    <citation type="submission" date="2016-10" db="EMBL/GenBank/DDBJ databases">
        <authorList>
            <person name="de Groot N.N."/>
        </authorList>
    </citation>
    <scope>NUCLEOTIDE SEQUENCE [LARGE SCALE GENOMIC DNA]</scope>
    <source>
        <strain evidence="2 3">IPL20</strain>
    </source>
</reference>
<dbReference type="STRING" id="429728.SAMN05216456_1201"/>
<gene>
    <name evidence="2" type="ORF">SAMN05216456_1201</name>
</gene>
<dbReference type="InterPro" id="IPR038186">
    <property type="entry name" value="CHAD_dom_sf"/>
</dbReference>